<dbReference type="Proteomes" id="UP000186132">
    <property type="component" value="Unassembled WGS sequence"/>
</dbReference>
<reference evidence="1 2" key="1">
    <citation type="submission" date="2016-11" db="EMBL/GenBank/DDBJ databases">
        <authorList>
            <person name="Jaros S."/>
            <person name="Januszkiewicz K."/>
            <person name="Wedrychowicz H."/>
        </authorList>
    </citation>
    <scope>NUCLEOTIDE SEQUENCE [LARGE SCALE GENOMIC DNA]</scope>
    <source>
        <strain evidence="1 2">DSM 45627</strain>
    </source>
</reference>
<proteinExistence type="predicted"/>
<accession>A0A1M5EM36</accession>
<dbReference type="STRING" id="1206085.SAMN05443575_0933"/>
<gene>
    <name evidence="1" type="ORF">SAMN05443575_0933</name>
</gene>
<protein>
    <recommendedName>
        <fullName evidence="3">DUF4267 domain-containing protein</fullName>
    </recommendedName>
</protein>
<sequence>MPAPSQPDPRAVANRLRDAWPVRAVAALTTAYGVAITVAPKLLAKPCGLTRVDGSVPTDVAQLTRSIGTRDAALALALAVSPTGSPMQLLTAARVVSDAADAAYFARVVPASQRTKVAGVAAGWAALELAVAAYAARARSR</sequence>
<evidence type="ECO:0000313" key="2">
    <source>
        <dbReference type="Proteomes" id="UP000186132"/>
    </source>
</evidence>
<evidence type="ECO:0000313" key="1">
    <source>
        <dbReference type="EMBL" id="SHF80151.1"/>
    </source>
</evidence>
<dbReference type="EMBL" id="FQVU01000001">
    <property type="protein sequence ID" value="SHF80151.1"/>
    <property type="molecule type" value="Genomic_DNA"/>
</dbReference>
<dbReference type="AlphaFoldDB" id="A0A1M5EM36"/>
<keyword evidence="2" id="KW-1185">Reference proteome</keyword>
<name>A0A1M5EM36_9ACTN</name>
<evidence type="ECO:0008006" key="3">
    <source>
        <dbReference type="Google" id="ProtNLM"/>
    </source>
</evidence>
<dbReference type="RefSeq" id="WP_200800034.1">
    <property type="nucleotide sequence ID" value="NZ_FQVU01000001.1"/>
</dbReference>
<organism evidence="1 2">
    <name type="scientific">Jatrophihabitans endophyticus</name>
    <dbReference type="NCBI Taxonomy" id="1206085"/>
    <lineage>
        <taxon>Bacteria</taxon>
        <taxon>Bacillati</taxon>
        <taxon>Actinomycetota</taxon>
        <taxon>Actinomycetes</taxon>
        <taxon>Jatrophihabitantales</taxon>
        <taxon>Jatrophihabitantaceae</taxon>
        <taxon>Jatrophihabitans</taxon>
    </lineage>
</organism>